<reference evidence="4" key="2">
    <citation type="submission" date="2021-02" db="EMBL/GenBank/DDBJ databases">
        <authorList>
            <person name="Kimball J.A."/>
            <person name="Haas M.W."/>
            <person name="Macchietto M."/>
            <person name="Kono T."/>
            <person name="Duquette J."/>
            <person name="Shao M."/>
        </authorList>
    </citation>
    <scope>NUCLEOTIDE SEQUENCE</scope>
    <source>
        <tissue evidence="4">Fresh leaf tissue</tissue>
    </source>
</reference>
<evidence type="ECO:0000313" key="5">
    <source>
        <dbReference type="Proteomes" id="UP000729402"/>
    </source>
</evidence>
<dbReference type="NCBIfam" id="TIGR01614">
    <property type="entry name" value="PME_inhib"/>
    <property type="match status" value="1"/>
</dbReference>
<dbReference type="AlphaFoldDB" id="A0A8J5R270"/>
<evidence type="ECO:0000256" key="1">
    <source>
        <dbReference type="ARBA" id="ARBA00022729"/>
    </source>
</evidence>
<feature type="chain" id="PRO_5035275973" description="Pectinesterase inhibitor domain-containing protein" evidence="2">
    <location>
        <begin position="27"/>
        <end position="186"/>
    </location>
</feature>
<evidence type="ECO:0000256" key="2">
    <source>
        <dbReference type="SAM" id="SignalP"/>
    </source>
</evidence>
<keyword evidence="1 2" id="KW-0732">Signal</keyword>
<dbReference type="Pfam" id="PF04043">
    <property type="entry name" value="PMEI"/>
    <property type="match status" value="1"/>
</dbReference>
<sequence length="186" mass="19123">MAGGALHVLSAAAIFLLLLVPHGRLAAATPSSPLLHYKCAVYAAGDRPSYNYCVRTLRSDRASATADAGGLAVIAARMARATAKATADKIARLQGAETVPARRGGLAVCAAEYAAAVRRLGRASKDDAHGVAPERQEALRLLGQVLGAPERCQVAFEAVAGSQGPPPMSSADWDLDDIVGLAIAIL</sequence>
<dbReference type="OrthoDB" id="599202at2759"/>
<dbReference type="Proteomes" id="UP000729402">
    <property type="component" value="Unassembled WGS sequence"/>
</dbReference>
<dbReference type="PANTHER" id="PTHR35357">
    <property type="entry name" value="OS02G0537100 PROTEIN"/>
    <property type="match status" value="1"/>
</dbReference>
<comment type="caution">
    <text evidence="4">The sequence shown here is derived from an EMBL/GenBank/DDBJ whole genome shotgun (WGS) entry which is preliminary data.</text>
</comment>
<feature type="signal peptide" evidence="2">
    <location>
        <begin position="1"/>
        <end position="26"/>
    </location>
</feature>
<dbReference type="PANTHER" id="PTHR35357:SF24">
    <property type="entry name" value="OS04G0587200 PROTEIN"/>
    <property type="match status" value="1"/>
</dbReference>
<accession>A0A8J5R270</accession>
<reference evidence="4" key="1">
    <citation type="journal article" date="2021" name="bioRxiv">
        <title>Whole Genome Assembly and Annotation of Northern Wild Rice, Zizania palustris L., Supports a Whole Genome Duplication in the Zizania Genus.</title>
        <authorList>
            <person name="Haas M."/>
            <person name="Kono T."/>
            <person name="Macchietto M."/>
            <person name="Millas R."/>
            <person name="McGilp L."/>
            <person name="Shao M."/>
            <person name="Duquette J."/>
            <person name="Hirsch C.N."/>
            <person name="Kimball J."/>
        </authorList>
    </citation>
    <scope>NUCLEOTIDE SEQUENCE</scope>
    <source>
        <tissue evidence="4">Fresh leaf tissue</tissue>
    </source>
</reference>
<gene>
    <name evidence="4" type="ORF">GUJ93_ZPchr0125g33413</name>
</gene>
<dbReference type="EMBL" id="JAAALK010000676">
    <property type="protein sequence ID" value="KAG8044443.1"/>
    <property type="molecule type" value="Genomic_DNA"/>
</dbReference>
<dbReference type="InterPro" id="IPR006501">
    <property type="entry name" value="Pectinesterase_inhib_dom"/>
</dbReference>
<protein>
    <recommendedName>
        <fullName evidence="3">Pectinesterase inhibitor domain-containing protein</fullName>
    </recommendedName>
</protein>
<feature type="domain" description="Pectinesterase inhibitor" evidence="3">
    <location>
        <begin position="30"/>
        <end position="185"/>
    </location>
</feature>
<dbReference type="GO" id="GO:0004857">
    <property type="term" value="F:enzyme inhibitor activity"/>
    <property type="evidence" value="ECO:0007669"/>
    <property type="project" value="InterPro"/>
</dbReference>
<evidence type="ECO:0000313" key="4">
    <source>
        <dbReference type="EMBL" id="KAG8044443.1"/>
    </source>
</evidence>
<dbReference type="SMART" id="SM00856">
    <property type="entry name" value="PMEI"/>
    <property type="match status" value="1"/>
</dbReference>
<evidence type="ECO:0000259" key="3">
    <source>
        <dbReference type="SMART" id="SM00856"/>
    </source>
</evidence>
<name>A0A8J5R270_ZIZPA</name>
<keyword evidence="5" id="KW-1185">Reference proteome</keyword>
<proteinExistence type="predicted"/>
<organism evidence="4 5">
    <name type="scientific">Zizania palustris</name>
    <name type="common">Northern wild rice</name>
    <dbReference type="NCBI Taxonomy" id="103762"/>
    <lineage>
        <taxon>Eukaryota</taxon>
        <taxon>Viridiplantae</taxon>
        <taxon>Streptophyta</taxon>
        <taxon>Embryophyta</taxon>
        <taxon>Tracheophyta</taxon>
        <taxon>Spermatophyta</taxon>
        <taxon>Magnoliopsida</taxon>
        <taxon>Liliopsida</taxon>
        <taxon>Poales</taxon>
        <taxon>Poaceae</taxon>
        <taxon>BOP clade</taxon>
        <taxon>Oryzoideae</taxon>
        <taxon>Oryzeae</taxon>
        <taxon>Zizaniinae</taxon>
        <taxon>Zizania</taxon>
    </lineage>
</organism>